<dbReference type="AlphaFoldDB" id="A0A1B9DXW2"/>
<reference evidence="1 2" key="1">
    <citation type="submission" date="2016-03" db="EMBL/GenBank/DDBJ databases">
        <authorList>
            <person name="Ploux O."/>
        </authorList>
    </citation>
    <scope>NUCLEOTIDE SEQUENCE [LARGE SCALE GENOMIC DNA]</scope>
    <source>
        <strain evidence="1 2">LPB0076</strain>
    </source>
</reference>
<accession>A0A1B9DXW2</accession>
<evidence type="ECO:0000313" key="1">
    <source>
        <dbReference type="EMBL" id="OCB74524.1"/>
    </source>
</evidence>
<name>A0A1B9DXW2_9FLAO</name>
<dbReference type="Proteomes" id="UP000093510">
    <property type="component" value="Unassembled WGS sequence"/>
</dbReference>
<keyword evidence="2" id="KW-1185">Reference proteome</keyword>
<proteinExistence type="predicted"/>
<gene>
    <name evidence="1" type="ORF">LPBF_10440</name>
</gene>
<sequence>MKLVVLFLAMTTVGFSQNVDLENIGGFIGRGKPLKISGAVSANSIFYDSNQSSGRAPFTYYLQGSLNVSFMALSMPVSYSYSNQGANLDYQVPYKFNRLSLHPKYKWIQAHIGDANMSFSPYTLSGYQFTGGGVELSPKGHFKIAAMAGRLLKATEDTGDERTVPAFSRFGYGAKINYEQEKYSLGIIAFYAKDNINSLIAVPDNKGVTPKENLVVSIDGSYKIVDNLKIKAEYASTAITQDLRAAPTATTGTGIAGKLFNNRASTEHYAALKAGFDYNFKGSSLGVTYERIDPGYTTLGAYFFNNDFENITLNTTTQLFQNKLNLAFNVGYQKDDLENQKEQGTHRTVGSINATFNATQKLMLTGSYSNFSSYTNTKVNQFDVINNTNIMGTISDQMDFKQISQNANLNVNYSISKKETVQKNLNINYSLTDVANAQGGIVRIGDASTFHNMNTSYTLGFPKKNTNITAALNGTVNTIGRENATTWGPTVNVNKKFFDKKLNTGLSSSYNSSQGKSGSTAVTNFRANASYIYKQKHNFNLSAIQLFQSSVKTNNRSLTVTFGYNYNFDIGNIKFNFDRKPQVEAEEAEAAQKLKNKKDKIFSFAYRTHLFSGTHDSISKVITNLLETPDFKGLKDVDGITTKLALLEKTLHLDEEKPDKGYKNTAVHYLDYLYENKDYIDSYNNLVFSSLKILYKDAARIDIAMEEESIKAHAYVNNLRAKGKTISEKTLKYLEVKDKKYNAHKWMQEQMNDLTYGDVADDKGLLKDFKKANLSKVFEMLQKGKKQTEIEIYLEVQLADFYHKKSSL</sequence>
<dbReference type="SUPFAM" id="SSF56935">
    <property type="entry name" value="Porins"/>
    <property type="match status" value="1"/>
</dbReference>
<comment type="caution">
    <text evidence="1">The sequence shown here is derived from an EMBL/GenBank/DDBJ whole genome shotgun (WGS) entry which is preliminary data.</text>
</comment>
<dbReference type="STRING" id="1763534.GCA_001831475_00211"/>
<dbReference type="EMBL" id="LVEP01000038">
    <property type="protein sequence ID" value="OCB74524.1"/>
    <property type="molecule type" value="Genomic_DNA"/>
</dbReference>
<organism evidence="1 2">
    <name type="scientific">Flavobacterium crassostreae</name>
    <dbReference type="NCBI Taxonomy" id="1763534"/>
    <lineage>
        <taxon>Bacteria</taxon>
        <taxon>Pseudomonadati</taxon>
        <taxon>Bacteroidota</taxon>
        <taxon>Flavobacteriia</taxon>
        <taxon>Flavobacteriales</taxon>
        <taxon>Flavobacteriaceae</taxon>
        <taxon>Flavobacterium</taxon>
    </lineage>
</organism>
<protein>
    <submittedName>
        <fullName evidence="1">Uncharacterized protein</fullName>
    </submittedName>
</protein>
<evidence type="ECO:0000313" key="2">
    <source>
        <dbReference type="Proteomes" id="UP000093510"/>
    </source>
</evidence>